<accession>A0A2T7WWV1</accession>
<dbReference type="EMBL" id="QDFT01000003">
    <property type="protein sequence ID" value="PVE79144.1"/>
    <property type="molecule type" value="Genomic_DNA"/>
</dbReference>
<reference evidence="1 2" key="1">
    <citation type="submission" date="2018-04" db="EMBL/GenBank/DDBJ databases">
        <authorList>
            <person name="Go L.Y."/>
            <person name="Mitchell J.A."/>
        </authorList>
    </citation>
    <scope>NUCLEOTIDE SEQUENCE [LARGE SCALE GENOMIC DNA]</scope>
    <source>
        <strain evidence="1 2">TPD7010</strain>
    </source>
</reference>
<proteinExistence type="predicted"/>
<dbReference type="AlphaFoldDB" id="A0A2T7WWV1"/>
<evidence type="ECO:0000313" key="2">
    <source>
        <dbReference type="Proteomes" id="UP000244649"/>
    </source>
</evidence>
<protein>
    <submittedName>
        <fullName evidence="1">NADH:ubiquinone oxidoreductase subunit 4 (Chain M)</fullName>
    </submittedName>
</protein>
<dbReference type="Proteomes" id="UP000244649">
    <property type="component" value="Unassembled WGS sequence"/>
</dbReference>
<evidence type="ECO:0000313" key="1">
    <source>
        <dbReference type="EMBL" id="PVE79144.1"/>
    </source>
</evidence>
<gene>
    <name evidence="1" type="ORF">DC432_02120</name>
</gene>
<organism evidence="1 2">
    <name type="scientific">Microbacterium testaceum</name>
    <name type="common">Aureobacterium testaceum</name>
    <name type="synonym">Brevibacterium testaceum</name>
    <dbReference type="NCBI Taxonomy" id="2033"/>
    <lineage>
        <taxon>Bacteria</taxon>
        <taxon>Bacillati</taxon>
        <taxon>Actinomycetota</taxon>
        <taxon>Actinomycetes</taxon>
        <taxon>Micrococcales</taxon>
        <taxon>Microbacteriaceae</taxon>
        <taxon>Microbacterium</taxon>
    </lineage>
</organism>
<name>A0A2T7WWV1_MICTE</name>
<sequence length="265" mass="28756">MRARWTLVLGFSLALLVGVGAWVGVSALGGDDPRSPAPTDGDFAITASYRLTPDGALDPSPDERAQRVWDDFVRVATPAFVRSDVTTYRVGDDAGSDTLAYVISDDDDPTRWAFAANLAFADDPRLLLTTLVHEYAHLLSLGVDDVDTDASTCDTEWTGAGCLSADSDLQRFAERFWAGYDDAPARDNLDTDVGTAFYAAHEADFVSDYAATNASEDFAETFATFVLEPEIVGDSVLADKFRYFAELPEYAGARERIRAEFSLGS</sequence>
<dbReference type="RefSeq" id="WP_116536484.1">
    <property type="nucleotide sequence ID" value="NZ_QDFT01000003.1"/>
</dbReference>
<keyword evidence="1" id="KW-0830">Ubiquinone</keyword>
<dbReference type="Gene3D" id="3.40.390.70">
    <property type="match status" value="1"/>
</dbReference>
<comment type="caution">
    <text evidence="1">The sequence shown here is derived from an EMBL/GenBank/DDBJ whole genome shotgun (WGS) entry which is preliminary data.</text>
</comment>